<keyword evidence="8" id="KW-0539">Nucleus</keyword>
<dbReference type="Gene3D" id="2.60.120.620">
    <property type="entry name" value="q2cbj1_9rhob like domain"/>
    <property type="match status" value="1"/>
</dbReference>
<evidence type="ECO:0000256" key="9">
    <source>
        <dbReference type="SAM" id="MobiDB-lite"/>
    </source>
</evidence>
<name>A0A8H4RSG7_9HELO</name>
<dbReference type="Pfam" id="PF02297">
    <property type="entry name" value="COX6B"/>
    <property type="match status" value="1"/>
</dbReference>
<dbReference type="Proteomes" id="UP000566819">
    <property type="component" value="Unassembled WGS sequence"/>
</dbReference>
<comment type="subcellular location">
    <subcellularLocation>
        <location evidence="2">Cytoplasm</location>
    </subcellularLocation>
    <subcellularLocation>
        <location evidence="3">Mitochondrion intermembrane space</location>
    </subcellularLocation>
    <subcellularLocation>
        <location evidence="1">Nucleus</location>
    </subcellularLocation>
</comment>
<dbReference type="PANTHER" id="PTHR31630">
    <property type="entry name" value="PHYTANOYL-COA DIOXYGENASE-RELATED-RELATED"/>
    <property type="match status" value="1"/>
</dbReference>
<dbReference type="PANTHER" id="PTHR31630:SF6">
    <property type="entry name" value="PHYTANOYL-COA DIOXYGENASE-RELATED"/>
    <property type="match status" value="1"/>
</dbReference>
<evidence type="ECO:0000313" key="10">
    <source>
        <dbReference type="EMBL" id="KAF4634251.1"/>
    </source>
</evidence>
<dbReference type="GO" id="GO:0005758">
    <property type="term" value="C:mitochondrial intermembrane space"/>
    <property type="evidence" value="ECO:0007669"/>
    <property type="project" value="UniProtKB-SubCell"/>
</dbReference>
<gene>
    <name evidence="10" type="ORF">G7Y89_g3856</name>
</gene>
<dbReference type="FunFam" id="1.10.10.140:FF:000003">
    <property type="entry name" value="Cytochrome c oxidase assembly factor 6"/>
    <property type="match status" value="1"/>
</dbReference>
<evidence type="ECO:0008006" key="12">
    <source>
        <dbReference type="Google" id="ProtNLM"/>
    </source>
</evidence>
<dbReference type="SUPFAM" id="SSF51197">
    <property type="entry name" value="Clavaminate synthase-like"/>
    <property type="match status" value="1"/>
</dbReference>
<evidence type="ECO:0000313" key="11">
    <source>
        <dbReference type="Proteomes" id="UP000566819"/>
    </source>
</evidence>
<dbReference type="InterPro" id="IPR036549">
    <property type="entry name" value="CX6/COA6-like_sf"/>
</dbReference>
<feature type="region of interest" description="Disordered" evidence="9">
    <location>
        <begin position="522"/>
        <end position="541"/>
    </location>
</feature>
<evidence type="ECO:0000256" key="5">
    <source>
        <dbReference type="ARBA" id="ARBA00022490"/>
    </source>
</evidence>
<keyword evidence="5" id="KW-0963">Cytoplasm</keyword>
<evidence type="ECO:0000256" key="4">
    <source>
        <dbReference type="ARBA" id="ARBA00006425"/>
    </source>
</evidence>
<dbReference type="InterPro" id="IPR048280">
    <property type="entry name" value="COX6B-like"/>
</dbReference>
<keyword evidence="7" id="KW-1015">Disulfide bond</keyword>
<dbReference type="EMBL" id="JAAMPI010000198">
    <property type="protein sequence ID" value="KAF4634251.1"/>
    <property type="molecule type" value="Genomic_DNA"/>
</dbReference>
<organism evidence="10 11">
    <name type="scientific">Cudoniella acicularis</name>
    <dbReference type="NCBI Taxonomy" id="354080"/>
    <lineage>
        <taxon>Eukaryota</taxon>
        <taxon>Fungi</taxon>
        <taxon>Dikarya</taxon>
        <taxon>Ascomycota</taxon>
        <taxon>Pezizomycotina</taxon>
        <taxon>Leotiomycetes</taxon>
        <taxon>Helotiales</taxon>
        <taxon>Tricladiaceae</taxon>
        <taxon>Cudoniella</taxon>
    </lineage>
</organism>
<dbReference type="AlphaFoldDB" id="A0A8H4RSG7"/>
<dbReference type="SUPFAM" id="SSF47694">
    <property type="entry name" value="Cytochrome c oxidase subunit h"/>
    <property type="match status" value="1"/>
</dbReference>
<sequence length="541" mass="60838">MPHAILPNTTQKHGDWRDDLFTHGYAIIKNAVPEDRAAGYLESMTQWLEKFPLGFDRNDPGTWTPEHLPAHMKGGMYHGYAVSHEKFIWDARLEPGLLNAFAKIWQTEKLLVSFNSINLTLPSLTSTSTSAPALVPRWPHQDQSPHISGFQCAQGILNLAPNGPQDGRLIRLEGSHLLNDEFFKTHSKEKKEAWGKMPDDWHGFDDDEVACFEERGCEVVKVCCGPGDLVVWDSRVVHWNVRPEGRQIRSVVYACYIPAALASPEELAKKKEIFEKREHALATPEFLAANRDLAREREIEYEFRARDKEEDGNNTVSYKLSATMLLEILQNGEDERGTNPIKLFNIHTNPNIHPTVVSPLKLRQLNTKSKLKCLPATSAENKMSMVATPYQMPCMEGLENWSLQPQPPPSPLQNARLSTKMGLFSSSSPATLPPPKISVDGAPIAPDRSQRARCWEARDAYFHCLDKNNIIDSITEKDKAEKGCASEGRGFEANCASSWVTYFKKRRVMEYQKNQTLDKLRKEGAQQMPGEIGAGAPGQKP</sequence>
<reference evidence="10 11" key="1">
    <citation type="submission" date="2020-03" db="EMBL/GenBank/DDBJ databases">
        <title>Draft Genome Sequence of Cudoniella acicularis.</title>
        <authorList>
            <person name="Buettner E."/>
            <person name="Kellner H."/>
        </authorList>
    </citation>
    <scope>NUCLEOTIDE SEQUENCE [LARGE SCALE GENOMIC DNA]</scope>
    <source>
        <strain evidence="10 11">DSM 108380</strain>
    </source>
</reference>
<evidence type="ECO:0000256" key="3">
    <source>
        <dbReference type="ARBA" id="ARBA00004569"/>
    </source>
</evidence>
<evidence type="ECO:0000256" key="2">
    <source>
        <dbReference type="ARBA" id="ARBA00004496"/>
    </source>
</evidence>
<evidence type="ECO:0000256" key="6">
    <source>
        <dbReference type="ARBA" id="ARBA00023128"/>
    </source>
</evidence>
<feature type="compositionally biased region" description="Gly residues" evidence="9">
    <location>
        <begin position="532"/>
        <end position="541"/>
    </location>
</feature>
<dbReference type="OrthoDB" id="445007at2759"/>
<accession>A0A8H4RSG7</accession>
<evidence type="ECO:0000256" key="7">
    <source>
        <dbReference type="ARBA" id="ARBA00023157"/>
    </source>
</evidence>
<evidence type="ECO:0000256" key="1">
    <source>
        <dbReference type="ARBA" id="ARBA00004123"/>
    </source>
</evidence>
<comment type="caution">
    <text evidence="10">The sequence shown here is derived from an EMBL/GenBank/DDBJ whole genome shotgun (WGS) entry which is preliminary data.</text>
</comment>
<dbReference type="GO" id="GO:0005634">
    <property type="term" value="C:nucleus"/>
    <property type="evidence" value="ECO:0007669"/>
    <property type="project" value="UniProtKB-SubCell"/>
</dbReference>
<keyword evidence="6" id="KW-0496">Mitochondrion</keyword>
<proteinExistence type="inferred from homology"/>
<keyword evidence="11" id="KW-1185">Reference proteome</keyword>
<protein>
    <recommendedName>
        <fullName evidence="12">Cytochrome c oxidase assembly factor 6</fullName>
    </recommendedName>
</protein>
<comment type="similarity">
    <text evidence="4">Belongs to the cytochrome c oxidase subunit 6B family.</text>
</comment>
<evidence type="ECO:0000256" key="8">
    <source>
        <dbReference type="ARBA" id="ARBA00023242"/>
    </source>
</evidence>
<dbReference type="Gene3D" id="1.10.10.140">
    <property type="entry name" value="Cytochrome c oxidase, subunit VIb"/>
    <property type="match status" value="1"/>
</dbReference>